<dbReference type="InParanoid" id="H2Y0X1"/>
<dbReference type="HOGENOM" id="CLU_3031623_0_0_1"/>
<dbReference type="Proteomes" id="UP000008144">
    <property type="component" value="Chromosome 11"/>
</dbReference>
<organism evidence="1 2">
    <name type="scientific">Ciona intestinalis</name>
    <name type="common">Transparent sea squirt</name>
    <name type="synonym">Ascidia intestinalis</name>
    <dbReference type="NCBI Taxonomy" id="7719"/>
    <lineage>
        <taxon>Eukaryota</taxon>
        <taxon>Metazoa</taxon>
        <taxon>Chordata</taxon>
        <taxon>Tunicata</taxon>
        <taxon>Ascidiacea</taxon>
        <taxon>Phlebobranchia</taxon>
        <taxon>Cionidae</taxon>
        <taxon>Ciona</taxon>
    </lineage>
</organism>
<proteinExistence type="predicted"/>
<dbReference type="Ensembl" id="ENSCINT00000032028.1">
    <property type="protein sequence ID" value="ENSCINP00000035555.1"/>
    <property type="gene ID" value="ENSCING00000021822.1"/>
</dbReference>
<reference evidence="1" key="4">
    <citation type="submission" date="2025-09" db="UniProtKB">
        <authorList>
            <consortium name="Ensembl"/>
        </authorList>
    </citation>
    <scope>IDENTIFICATION</scope>
</reference>
<accession>H2Y0X1</accession>
<protein>
    <submittedName>
        <fullName evidence="1">Uncharacterized protein</fullName>
    </submittedName>
</protein>
<evidence type="ECO:0000313" key="2">
    <source>
        <dbReference type="Proteomes" id="UP000008144"/>
    </source>
</evidence>
<sequence>MTSYTQTRAVTSVEASSPKIKKSCFLRINCQSTLRHPTKFQQTIFKLLRRLGRYR</sequence>
<keyword evidence="2" id="KW-1185">Reference proteome</keyword>
<reference evidence="1" key="3">
    <citation type="submission" date="2025-08" db="UniProtKB">
        <authorList>
            <consortium name="Ensembl"/>
        </authorList>
    </citation>
    <scope>IDENTIFICATION</scope>
</reference>
<reference evidence="1" key="2">
    <citation type="journal article" date="2008" name="Genome Biol.">
        <title>Improved genome assembly and evidence-based global gene model set for the chordate Ciona intestinalis: new insight into intron and operon populations.</title>
        <authorList>
            <person name="Satou Y."/>
            <person name="Mineta K."/>
            <person name="Ogasawara M."/>
            <person name="Sasakura Y."/>
            <person name="Shoguchi E."/>
            <person name="Ueno K."/>
            <person name="Yamada L."/>
            <person name="Matsumoto J."/>
            <person name="Wasserscheid J."/>
            <person name="Dewar K."/>
            <person name="Wiley G.B."/>
            <person name="Macmil S.L."/>
            <person name="Roe B.A."/>
            <person name="Zeller R.W."/>
            <person name="Hastings K.E."/>
            <person name="Lemaire P."/>
            <person name="Lindquist E."/>
            <person name="Endo T."/>
            <person name="Hotta K."/>
            <person name="Inaba K."/>
        </authorList>
    </citation>
    <scope>NUCLEOTIDE SEQUENCE [LARGE SCALE GENOMIC DNA]</scope>
    <source>
        <strain evidence="1">wild type</strain>
    </source>
</reference>
<evidence type="ECO:0000313" key="1">
    <source>
        <dbReference type="Ensembl" id="ENSCINP00000035555.1"/>
    </source>
</evidence>
<name>H2Y0X1_CIOIN</name>
<reference evidence="2" key="1">
    <citation type="journal article" date="2002" name="Science">
        <title>The draft genome of Ciona intestinalis: insights into chordate and vertebrate origins.</title>
        <authorList>
            <person name="Dehal P."/>
            <person name="Satou Y."/>
            <person name="Campbell R.K."/>
            <person name="Chapman J."/>
            <person name="Degnan B."/>
            <person name="De Tomaso A."/>
            <person name="Davidson B."/>
            <person name="Di Gregorio A."/>
            <person name="Gelpke M."/>
            <person name="Goodstein D.M."/>
            <person name="Harafuji N."/>
            <person name="Hastings K.E."/>
            <person name="Ho I."/>
            <person name="Hotta K."/>
            <person name="Huang W."/>
            <person name="Kawashima T."/>
            <person name="Lemaire P."/>
            <person name="Martinez D."/>
            <person name="Meinertzhagen I.A."/>
            <person name="Necula S."/>
            <person name="Nonaka M."/>
            <person name="Putnam N."/>
            <person name="Rash S."/>
            <person name="Saiga H."/>
            <person name="Satake M."/>
            <person name="Terry A."/>
            <person name="Yamada L."/>
            <person name="Wang H.G."/>
            <person name="Awazu S."/>
            <person name="Azumi K."/>
            <person name="Boore J."/>
            <person name="Branno M."/>
            <person name="Chin-Bow S."/>
            <person name="DeSantis R."/>
            <person name="Doyle S."/>
            <person name="Francino P."/>
            <person name="Keys D.N."/>
            <person name="Haga S."/>
            <person name="Hayashi H."/>
            <person name="Hino K."/>
            <person name="Imai K.S."/>
            <person name="Inaba K."/>
            <person name="Kano S."/>
            <person name="Kobayashi K."/>
            <person name="Kobayashi M."/>
            <person name="Lee B.I."/>
            <person name="Makabe K.W."/>
            <person name="Manohar C."/>
            <person name="Matassi G."/>
            <person name="Medina M."/>
            <person name="Mochizuki Y."/>
            <person name="Mount S."/>
            <person name="Morishita T."/>
            <person name="Miura S."/>
            <person name="Nakayama A."/>
            <person name="Nishizaka S."/>
            <person name="Nomoto H."/>
            <person name="Ohta F."/>
            <person name="Oishi K."/>
            <person name="Rigoutsos I."/>
            <person name="Sano M."/>
            <person name="Sasaki A."/>
            <person name="Sasakura Y."/>
            <person name="Shoguchi E."/>
            <person name="Shin-i T."/>
            <person name="Spagnuolo A."/>
            <person name="Stainier D."/>
            <person name="Suzuki M.M."/>
            <person name="Tassy O."/>
            <person name="Takatori N."/>
            <person name="Tokuoka M."/>
            <person name="Yagi K."/>
            <person name="Yoshizaki F."/>
            <person name="Wada S."/>
            <person name="Zhang C."/>
            <person name="Hyatt P.D."/>
            <person name="Larimer F."/>
            <person name="Detter C."/>
            <person name="Doggett N."/>
            <person name="Glavina T."/>
            <person name="Hawkins T."/>
            <person name="Richardson P."/>
            <person name="Lucas S."/>
            <person name="Kohara Y."/>
            <person name="Levine M."/>
            <person name="Satoh N."/>
            <person name="Rokhsar D.S."/>
        </authorList>
    </citation>
    <scope>NUCLEOTIDE SEQUENCE [LARGE SCALE GENOMIC DNA]</scope>
</reference>
<dbReference type="AlphaFoldDB" id="H2Y0X1"/>
<dbReference type="EMBL" id="EAAA01000759">
    <property type="status" value="NOT_ANNOTATED_CDS"/>
    <property type="molecule type" value="Genomic_DNA"/>
</dbReference>